<dbReference type="EMBL" id="LR798380">
    <property type="protein sequence ID" value="CAB5227998.1"/>
    <property type="molecule type" value="Genomic_DNA"/>
</dbReference>
<gene>
    <name evidence="2" type="ORF">UFOVP1331_43</name>
    <name evidence="3" type="ORF">UFOVP1442_32</name>
    <name evidence="4" type="ORF">UFOVP1535_19</name>
    <name evidence="1" type="ORF">UFOVP998_16</name>
</gene>
<dbReference type="EMBL" id="LR797287">
    <property type="protein sequence ID" value="CAB4199394.1"/>
    <property type="molecule type" value="Genomic_DNA"/>
</dbReference>
<organism evidence="1">
    <name type="scientific">uncultured Caudovirales phage</name>
    <dbReference type="NCBI Taxonomy" id="2100421"/>
    <lineage>
        <taxon>Viruses</taxon>
        <taxon>Duplodnaviria</taxon>
        <taxon>Heunggongvirae</taxon>
        <taxon>Uroviricota</taxon>
        <taxon>Caudoviricetes</taxon>
        <taxon>Peduoviridae</taxon>
        <taxon>Maltschvirus</taxon>
        <taxon>Maltschvirus maltsch</taxon>
    </lineage>
</organism>
<evidence type="ECO:0000313" key="2">
    <source>
        <dbReference type="EMBL" id="CAB4199394.1"/>
    </source>
</evidence>
<evidence type="ECO:0000313" key="4">
    <source>
        <dbReference type="EMBL" id="CAB5227998.1"/>
    </source>
</evidence>
<proteinExistence type="predicted"/>
<name>A0A6J5Q3W8_9CAUD</name>
<sequence>MPRYHGKKATIYLATSGGGTAVSRKDTNSWELNFPSDKAKVTAFEDAHHVYAKGKQDPKGKMSVFFDVANVKGVFDAAADDDTGIKFYIYPHRSAAAKFFSGTTWVDVTKIGANVDGAIQVDIDLTPASDDWTATL</sequence>
<evidence type="ECO:0000313" key="3">
    <source>
        <dbReference type="EMBL" id="CAB4212886.1"/>
    </source>
</evidence>
<evidence type="ECO:0000313" key="1">
    <source>
        <dbReference type="EMBL" id="CAB4177337.1"/>
    </source>
</evidence>
<dbReference type="EMBL" id="LR796948">
    <property type="protein sequence ID" value="CAB4177337.1"/>
    <property type="molecule type" value="Genomic_DNA"/>
</dbReference>
<accession>A0A6J5Q3W8</accession>
<reference evidence="1" key="1">
    <citation type="submission" date="2020-05" db="EMBL/GenBank/DDBJ databases">
        <authorList>
            <person name="Chiriac C."/>
            <person name="Salcher M."/>
            <person name="Ghai R."/>
            <person name="Kavagutti S V."/>
        </authorList>
    </citation>
    <scope>NUCLEOTIDE SEQUENCE</scope>
</reference>
<protein>
    <submittedName>
        <fullName evidence="1">Uncharacterized protein</fullName>
    </submittedName>
</protein>
<dbReference type="EMBL" id="LR797391">
    <property type="protein sequence ID" value="CAB4212886.1"/>
    <property type="molecule type" value="Genomic_DNA"/>
</dbReference>